<dbReference type="InterPro" id="IPR050846">
    <property type="entry name" value="TLCD"/>
</dbReference>
<comment type="subcellular location">
    <subcellularLocation>
        <location evidence="1">Membrane</location>
        <topology evidence="1">Multi-pass membrane protein</topology>
    </subcellularLocation>
</comment>
<dbReference type="GO" id="GO:0005783">
    <property type="term" value="C:endoplasmic reticulum"/>
    <property type="evidence" value="ECO:0007669"/>
    <property type="project" value="TreeGrafter"/>
</dbReference>
<evidence type="ECO:0000256" key="4">
    <source>
        <dbReference type="ARBA" id="ARBA00023136"/>
    </source>
</evidence>
<keyword evidence="10" id="KW-1185">Reference proteome</keyword>
<feature type="domain" description="TLC" evidence="8">
    <location>
        <begin position="41"/>
        <end position="260"/>
    </location>
</feature>
<keyword evidence="2 5" id="KW-0812">Transmembrane</keyword>
<evidence type="ECO:0000256" key="7">
    <source>
        <dbReference type="SAM" id="Phobius"/>
    </source>
</evidence>
<dbReference type="Proteomes" id="UP000019335">
    <property type="component" value="Chromosome 1"/>
</dbReference>
<dbReference type="SMART" id="SM00724">
    <property type="entry name" value="TLC"/>
    <property type="match status" value="1"/>
</dbReference>
<dbReference type="PROSITE" id="PS50922">
    <property type="entry name" value="TLC"/>
    <property type="match status" value="1"/>
</dbReference>
<dbReference type="EMBL" id="AZIL01000038">
    <property type="protein sequence ID" value="EWM30342.1"/>
    <property type="molecule type" value="Genomic_DNA"/>
</dbReference>
<feature type="transmembrane region" description="Helical" evidence="7">
    <location>
        <begin position="46"/>
        <end position="68"/>
    </location>
</feature>
<evidence type="ECO:0000259" key="8">
    <source>
        <dbReference type="PROSITE" id="PS50922"/>
    </source>
</evidence>
<dbReference type="OrthoDB" id="10266980at2759"/>
<evidence type="ECO:0000256" key="6">
    <source>
        <dbReference type="SAM" id="MobiDB-lite"/>
    </source>
</evidence>
<gene>
    <name evidence="9" type="ORF">Naga_100003g23</name>
</gene>
<feature type="compositionally biased region" description="Basic and acidic residues" evidence="6">
    <location>
        <begin position="269"/>
        <end position="285"/>
    </location>
</feature>
<accession>W7TW25</accession>
<comment type="caution">
    <text evidence="9">The sequence shown here is derived from an EMBL/GenBank/DDBJ whole genome shotgun (WGS) entry which is preliminary data.</text>
</comment>
<proteinExistence type="predicted"/>
<evidence type="ECO:0000256" key="5">
    <source>
        <dbReference type="PROSITE-ProRule" id="PRU00205"/>
    </source>
</evidence>
<dbReference type="GO" id="GO:0016020">
    <property type="term" value="C:membrane"/>
    <property type="evidence" value="ECO:0007669"/>
    <property type="project" value="UniProtKB-SubCell"/>
</dbReference>
<feature type="transmembrane region" description="Helical" evidence="7">
    <location>
        <begin position="99"/>
        <end position="117"/>
    </location>
</feature>
<feature type="region of interest" description="Disordered" evidence="6">
    <location>
        <begin position="269"/>
        <end position="323"/>
    </location>
</feature>
<dbReference type="InterPro" id="IPR006634">
    <property type="entry name" value="TLC-dom"/>
</dbReference>
<sequence>MFLTSTKPLDVLGKVIVSFLLVSAVFYGFFLLDIVGLKNKRLRASWALKALSVVHATVVATMSIWALFYEKNMHEITTGILQRDAASVRWPLVHARSDVVAVAAPLTLAYFLFDLALIPVWEGRFAQQILIFLHHGISIVTWPFGICHPACHYFLLCCLSMEFSTPFVQYRWFILQSEDLGKNHPLYIFNGIIMTIAFALCRLCPMLPLNIWAILVSAPHSAESGLPWTVRAASSVLVLPNLLNAYWGYIMIKGLTKVLFSLGKPCKEASKAGRPDNVLKMEKSTEASSPWLPSPAAKRPSQARATALATPSTQGCEQGLKAA</sequence>
<protein>
    <submittedName>
        <fullName evidence="9">TRAM, LAG1 and CLN8 lipid-sensing domain containing protein</fullName>
    </submittedName>
</protein>
<dbReference type="PANTHER" id="PTHR13439:SF0">
    <property type="entry name" value="TOPOISOMERASE I DAMAGE AFFECTED PROTEIN 4"/>
    <property type="match status" value="1"/>
</dbReference>
<evidence type="ECO:0000313" key="10">
    <source>
        <dbReference type="Proteomes" id="UP000019335"/>
    </source>
</evidence>
<feature type="transmembrane region" description="Helical" evidence="7">
    <location>
        <begin position="228"/>
        <end position="247"/>
    </location>
</feature>
<organism evidence="9 10">
    <name type="scientific">Nannochloropsis gaditana</name>
    <dbReference type="NCBI Taxonomy" id="72520"/>
    <lineage>
        <taxon>Eukaryota</taxon>
        <taxon>Sar</taxon>
        <taxon>Stramenopiles</taxon>
        <taxon>Ochrophyta</taxon>
        <taxon>Eustigmatophyceae</taxon>
        <taxon>Eustigmatales</taxon>
        <taxon>Monodopsidaceae</taxon>
        <taxon>Nannochloropsis</taxon>
    </lineage>
</organism>
<evidence type="ECO:0000256" key="2">
    <source>
        <dbReference type="ARBA" id="ARBA00022692"/>
    </source>
</evidence>
<evidence type="ECO:0000313" key="9">
    <source>
        <dbReference type="EMBL" id="EWM30342.1"/>
    </source>
</evidence>
<dbReference type="Pfam" id="PF03798">
    <property type="entry name" value="TRAM_LAG1_CLN8"/>
    <property type="match status" value="1"/>
</dbReference>
<feature type="transmembrane region" description="Helical" evidence="7">
    <location>
        <begin position="186"/>
        <end position="208"/>
    </location>
</feature>
<reference evidence="9 10" key="1">
    <citation type="journal article" date="2014" name="Mol. Plant">
        <title>Chromosome Scale Genome Assembly and Transcriptome Profiling of Nannochloropsis gaditana in Nitrogen Depletion.</title>
        <authorList>
            <person name="Corteggiani Carpinelli E."/>
            <person name="Telatin A."/>
            <person name="Vitulo N."/>
            <person name="Forcato C."/>
            <person name="D'Angelo M."/>
            <person name="Schiavon R."/>
            <person name="Vezzi A."/>
            <person name="Giacometti G.M."/>
            <person name="Morosinotto T."/>
            <person name="Valle G."/>
        </authorList>
    </citation>
    <scope>NUCLEOTIDE SEQUENCE [LARGE SCALE GENOMIC DNA]</scope>
    <source>
        <strain evidence="9 10">B-31</strain>
    </source>
</reference>
<evidence type="ECO:0000256" key="1">
    <source>
        <dbReference type="ARBA" id="ARBA00004141"/>
    </source>
</evidence>
<dbReference type="PANTHER" id="PTHR13439">
    <property type="entry name" value="CT120 PROTEIN"/>
    <property type="match status" value="1"/>
</dbReference>
<evidence type="ECO:0000256" key="3">
    <source>
        <dbReference type="ARBA" id="ARBA00022989"/>
    </source>
</evidence>
<keyword evidence="3 7" id="KW-1133">Transmembrane helix</keyword>
<dbReference type="AlphaFoldDB" id="W7TW25"/>
<feature type="transmembrane region" description="Helical" evidence="7">
    <location>
        <begin position="12"/>
        <end position="34"/>
    </location>
</feature>
<name>W7TW25_9STRA</name>
<dbReference type="GO" id="GO:0055088">
    <property type="term" value="P:lipid homeostasis"/>
    <property type="evidence" value="ECO:0007669"/>
    <property type="project" value="TreeGrafter"/>
</dbReference>
<keyword evidence="4 5" id="KW-0472">Membrane</keyword>